<accession>A0ABD0N130</accession>
<sequence length="75" mass="8195">KIYRELPGLAELLLSTAELPAYLCRIDFVPIDGCACPDGLYQDESGPCIPIEKCPCYNNGVAIQPGMSLNIKNEH</sequence>
<organism evidence="1 2">
    <name type="scientific">Cirrhinus mrigala</name>
    <name type="common">Mrigala</name>
    <dbReference type="NCBI Taxonomy" id="683832"/>
    <lineage>
        <taxon>Eukaryota</taxon>
        <taxon>Metazoa</taxon>
        <taxon>Chordata</taxon>
        <taxon>Craniata</taxon>
        <taxon>Vertebrata</taxon>
        <taxon>Euteleostomi</taxon>
        <taxon>Actinopterygii</taxon>
        <taxon>Neopterygii</taxon>
        <taxon>Teleostei</taxon>
        <taxon>Ostariophysi</taxon>
        <taxon>Cypriniformes</taxon>
        <taxon>Cyprinidae</taxon>
        <taxon>Labeoninae</taxon>
        <taxon>Labeonini</taxon>
        <taxon>Cirrhinus</taxon>
    </lineage>
</organism>
<gene>
    <name evidence="1" type="ORF">M9458_050148</name>
</gene>
<reference evidence="1 2" key="1">
    <citation type="submission" date="2024-05" db="EMBL/GenBank/DDBJ databases">
        <title>Genome sequencing and assembly of Indian major carp, Cirrhinus mrigala (Hamilton, 1822).</title>
        <authorList>
            <person name="Mohindra V."/>
            <person name="Chowdhury L.M."/>
            <person name="Lal K."/>
            <person name="Jena J.K."/>
        </authorList>
    </citation>
    <scope>NUCLEOTIDE SEQUENCE [LARGE SCALE GENOMIC DNA]</scope>
    <source>
        <strain evidence="1">CM1030</strain>
        <tissue evidence="1">Blood</tissue>
    </source>
</reference>
<protein>
    <submittedName>
        <fullName evidence="1">Uncharacterized protein</fullName>
    </submittedName>
</protein>
<keyword evidence="2" id="KW-1185">Reference proteome</keyword>
<dbReference type="AlphaFoldDB" id="A0ABD0N130"/>
<evidence type="ECO:0000313" key="2">
    <source>
        <dbReference type="Proteomes" id="UP001529510"/>
    </source>
</evidence>
<name>A0ABD0N130_CIRMR</name>
<comment type="caution">
    <text evidence="1">The sequence shown here is derived from an EMBL/GenBank/DDBJ whole genome shotgun (WGS) entry which is preliminary data.</text>
</comment>
<dbReference type="EMBL" id="JAMKFB020000025">
    <property type="protein sequence ID" value="KAL0155885.1"/>
    <property type="molecule type" value="Genomic_DNA"/>
</dbReference>
<proteinExistence type="predicted"/>
<evidence type="ECO:0000313" key="1">
    <source>
        <dbReference type="EMBL" id="KAL0155885.1"/>
    </source>
</evidence>
<dbReference type="Gene3D" id="2.10.25.10">
    <property type="entry name" value="Laminin"/>
    <property type="match status" value="1"/>
</dbReference>
<dbReference type="Proteomes" id="UP001529510">
    <property type="component" value="Unassembled WGS sequence"/>
</dbReference>
<dbReference type="InterPro" id="IPR036084">
    <property type="entry name" value="Ser_inhib-like_sf"/>
</dbReference>
<dbReference type="CDD" id="cd19941">
    <property type="entry name" value="TIL"/>
    <property type="match status" value="1"/>
</dbReference>
<feature type="non-terminal residue" evidence="1">
    <location>
        <position position="1"/>
    </location>
</feature>
<feature type="non-terminal residue" evidence="1">
    <location>
        <position position="75"/>
    </location>
</feature>
<dbReference type="SUPFAM" id="SSF57567">
    <property type="entry name" value="Serine protease inhibitors"/>
    <property type="match status" value="1"/>
</dbReference>